<feature type="chain" id="PRO_5045561795" evidence="1">
    <location>
        <begin position="23"/>
        <end position="152"/>
    </location>
</feature>
<dbReference type="EMBL" id="JAHVAH010000001">
    <property type="protein sequence ID" value="MBW0144786.1"/>
    <property type="molecule type" value="Genomic_DNA"/>
</dbReference>
<evidence type="ECO:0000259" key="2">
    <source>
        <dbReference type="SMART" id="SM00754"/>
    </source>
</evidence>
<evidence type="ECO:0000313" key="3">
    <source>
        <dbReference type="EMBL" id="MBW0144786.1"/>
    </source>
</evidence>
<keyword evidence="1" id="KW-0732">Signal</keyword>
<organism evidence="3 4">
    <name type="scientific">Sphingomicrobium clamense</name>
    <dbReference type="NCBI Taxonomy" id="2851013"/>
    <lineage>
        <taxon>Bacteria</taxon>
        <taxon>Pseudomonadati</taxon>
        <taxon>Pseudomonadota</taxon>
        <taxon>Alphaproteobacteria</taxon>
        <taxon>Sphingomonadales</taxon>
        <taxon>Sphingomonadaceae</taxon>
        <taxon>Sphingomicrobium</taxon>
    </lineage>
</organism>
<gene>
    <name evidence="3" type="ORF">KTQ36_05690</name>
</gene>
<dbReference type="RefSeq" id="WP_218632746.1">
    <property type="nucleotide sequence ID" value="NZ_JAHVAH010000001.1"/>
</dbReference>
<evidence type="ECO:0000313" key="4">
    <source>
        <dbReference type="Proteomes" id="UP000698028"/>
    </source>
</evidence>
<dbReference type="Proteomes" id="UP000698028">
    <property type="component" value="Unassembled WGS sequence"/>
</dbReference>
<accession>A0ABS6V5E6</accession>
<feature type="domain" description="CHRD" evidence="2">
    <location>
        <begin position="30"/>
        <end position="148"/>
    </location>
</feature>
<sequence>MNSNMLGLAITPILAISLAAFADHPGGGGAKLEASLTGAAEVPGPGDPDGTGMIQMRLNPGQGEVCYTLMTMNVEGVNAAHIHVGEEGQAGGIAISLQVDASHDGMTEKCVEDMRSRITAILRNPSGYYVNVHSAGNPAGAVRGQLEGLRDK</sequence>
<protein>
    <submittedName>
        <fullName evidence="3">CHRD domain-containing protein</fullName>
    </submittedName>
</protein>
<proteinExistence type="predicted"/>
<dbReference type="SMART" id="SM00754">
    <property type="entry name" value="CHRD"/>
    <property type="match status" value="1"/>
</dbReference>
<keyword evidence="4" id="KW-1185">Reference proteome</keyword>
<comment type="caution">
    <text evidence="3">The sequence shown here is derived from an EMBL/GenBank/DDBJ whole genome shotgun (WGS) entry which is preliminary data.</text>
</comment>
<feature type="signal peptide" evidence="1">
    <location>
        <begin position="1"/>
        <end position="22"/>
    </location>
</feature>
<dbReference type="Pfam" id="PF07452">
    <property type="entry name" value="CHRD"/>
    <property type="match status" value="1"/>
</dbReference>
<evidence type="ECO:0000256" key="1">
    <source>
        <dbReference type="SAM" id="SignalP"/>
    </source>
</evidence>
<name>A0ABS6V5E6_9SPHN</name>
<dbReference type="InterPro" id="IPR010895">
    <property type="entry name" value="CHRD"/>
</dbReference>
<reference evidence="3 4" key="1">
    <citation type="submission" date="2021-07" db="EMBL/GenBank/DDBJ databases">
        <title>The draft genome sequence of Sphingomicrobium sp. B8.</title>
        <authorList>
            <person name="Mu L."/>
        </authorList>
    </citation>
    <scope>NUCLEOTIDE SEQUENCE [LARGE SCALE GENOMIC DNA]</scope>
    <source>
        <strain evidence="3 4">B8</strain>
    </source>
</reference>